<gene>
    <name evidence="4" type="primary">GRP2</name>
    <name evidence="4" type="ORF">CAAN4_A02168</name>
</gene>
<dbReference type="Proteomes" id="UP001497600">
    <property type="component" value="Chromosome A"/>
</dbReference>
<organism evidence="4 5">
    <name type="scientific">[Candida] anglica</name>
    <dbReference type="NCBI Taxonomy" id="148631"/>
    <lineage>
        <taxon>Eukaryota</taxon>
        <taxon>Fungi</taxon>
        <taxon>Dikarya</taxon>
        <taxon>Ascomycota</taxon>
        <taxon>Saccharomycotina</taxon>
        <taxon>Pichiomycetes</taxon>
        <taxon>Debaryomycetaceae</taxon>
        <taxon>Kurtzmaniella</taxon>
    </lineage>
</organism>
<dbReference type="Pfam" id="PF01370">
    <property type="entry name" value="Epimerase"/>
    <property type="match status" value="1"/>
</dbReference>
<dbReference type="SUPFAM" id="SSF51735">
    <property type="entry name" value="NAD(P)-binding Rossmann-fold domains"/>
    <property type="match status" value="1"/>
</dbReference>
<evidence type="ECO:0000313" key="4">
    <source>
        <dbReference type="EMBL" id="CAK7892263.1"/>
    </source>
</evidence>
<keyword evidence="5" id="KW-1185">Reference proteome</keyword>
<accession>A0ABP0E5C5</accession>
<dbReference type="PANTHER" id="PTHR10366:SF564">
    <property type="entry name" value="STEROL-4-ALPHA-CARBOXYLATE 3-DEHYDROGENASE, DECARBOXYLATING"/>
    <property type="match status" value="1"/>
</dbReference>
<dbReference type="EMBL" id="OZ004253">
    <property type="protein sequence ID" value="CAK7892263.1"/>
    <property type="molecule type" value="Genomic_DNA"/>
</dbReference>
<dbReference type="InterPro" id="IPR036291">
    <property type="entry name" value="NAD(P)-bd_dom_sf"/>
</dbReference>
<reference evidence="4 5" key="1">
    <citation type="submission" date="2024-01" db="EMBL/GenBank/DDBJ databases">
        <authorList>
            <consortium name="Genoscope - CEA"/>
            <person name="William W."/>
        </authorList>
    </citation>
    <scope>NUCLEOTIDE SEQUENCE [LARGE SCALE GENOMIC DNA]</scope>
    <source>
        <strain evidence="4 5">29B2s-10</strain>
    </source>
</reference>
<proteinExistence type="inferred from homology"/>
<dbReference type="PANTHER" id="PTHR10366">
    <property type="entry name" value="NAD DEPENDENT EPIMERASE/DEHYDRATASE"/>
    <property type="match status" value="1"/>
</dbReference>
<evidence type="ECO:0000313" key="5">
    <source>
        <dbReference type="Proteomes" id="UP001497600"/>
    </source>
</evidence>
<keyword evidence="1" id="KW-0560">Oxidoreductase</keyword>
<evidence type="ECO:0000256" key="2">
    <source>
        <dbReference type="ARBA" id="ARBA00023445"/>
    </source>
</evidence>
<feature type="domain" description="NAD-dependent epimerase/dehydratase" evidence="3">
    <location>
        <begin position="4"/>
        <end position="253"/>
    </location>
</feature>
<dbReference type="Gene3D" id="3.40.50.720">
    <property type="entry name" value="NAD(P)-binding Rossmann-like Domain"/>
    <property type="match status" value="1"/>
</dbReference>
<protein>
    <submittedName>
        <fullName evidence="4">NADPH-dependent methylglyoxal reductase Grp2p</fullName>
    </submittedName>
</protein>
<dbReference type="InterPro" id="IPR050425">
    <property type="entry name" value="NAD(P)_dehydrat-like"/>
</dbReference>
<sequence>MVSVFITGATGFIAQNIIKLLIENKYSVVGTVRTISKGKRLTELFGKDFQYEVVPDIQVEGAFDEAIKRHPEVSIAMHVASPCTYIIEDAEKDLILPAIEGTRQILTSIKTHGKQITRVVLTSSDAAVYSAADEQTKGLYFDESSWNNISREDAAKDPVSAYYGAKAFAEKLAWEIARQDEVNFVLTVVNPVYVFGPQAFISEVGEELNESNEIINQLLKVGKHGKFTNEKGGCIHIKDIAKAHVAAFEREDTKNRRLLMSNGYFSSQLILDIIHKNFKELRDKIPVGTPGSGPMDISTLATVNNEETKKLLGFEFQTLESAVVDTVQQVLKAKRSKL</sequence>
<evidence type="ECO:0000259" key="3">
    <source>
        <dbReference type="Pfam" id="PF01370"/>
    </source>
</evidence>
<evidence type="ECO:0000256" key="1">
    <source>
        <dbReference type="ARBA" id="ARBA00023002"/>
    </source>
</evidence>
<comment type="similarity">
    <text evidence="2">Belongs to the NAD(P)-dependent epimerase/dehydratase family. Dihydroflavonol-4-reductase subfamily.</text>
</comment>
<dbReference type="InterPro" id="IPR001509">
    <property type="entry name" value="Epimerase_deHydtase"/>
</dbReference>
<name>A0ABP0E5C5_9ASCO</name>